<dbReference type="InterPro" id="IPR040690">
    <property type="entry name" value="FtsX_ECD"/>
</dbReference>
<evidence type="ECO:0000256" key="4">
    <source>
        <dbReference type="ARBA" id="ARBA00022475"/>
    </source>
</evidence>
<keyword evidence="7 11" id="KW-1133">Transmembrane helix</keyword>
<gene>
    <name evidence="14" type="ORF">A2866_05135</name>
</gene>
<dbReference type="AlphaFoldDB" id="A0A1F7GGZ4"/>
<dbReference type="InterPro" id="IPR003838">
    <property type="entry name" value="ABC3_permease_C"/>
</dbReference>
<evidence type="ECO:0000256" key="11">
    <source>
        <dbReference type="SAM" id="Phobius"/>
    </source>
</evidence>
<feature type="transmembrane region" description="Helical" evidence="11">
    <location>
        <begin position="21"/>
        <end position="43"/>
    </location>
</feature>
<organism evidence="14 15">
    <name type="scientific">Candidatus Roizmanbacteria bacterium RIFCSPHIGHO2_01_FULL_39_8</name>
    <dbReference type="NCBI Taxonomy" id="1802033"/>
    <lineage>
        <taxon>Bacteria</taxon>
        <taxon>Candidatus Roizmaniibacteriota</taxon>
    </lineage>
</organism>
<evidence type="ECO:0000256" key="10">
    <source>
        <dbReference type="PIRNR" id="PIRNR003097"/>
    </source>
</evidence>
<dbReference type="GO" id="GO:0051301">
    <property type="term" value="P:cell division"/>
    <property type="evidence" value="ECO:0007669"/>
    <property type="project" value="UniProtKB-KW"/>
</dbReference>
<proteinExistence type="inferred from homology"/>
<dbReference type="PANTHER" id="PTHR47755">
    <property type="entry name" value="CELL DIVISION PROTEIN FTSX"/>
    <property type="match status" value="1"/>
</dbReference>
<comment type="similarity">
    <text evidence="2 10">Belongs to the ABC-4 integral membrane protein family. FtsX subfamily.</text>
</comment>
<keyword evidence="8 10" id="KW-0472">Membrane</keyword>
<evidence type="ECO:0000256" key="7">
    <source>
        <dbReference type="ARBA" id="ARBA00022989"/>
    </source>
</evidence>
<dbReference type="PANTHER" id="PTHR47755:SF1">
    <property type="entry name" value="CELL DIVISION PROTEIN FTSX"/>
    <property type="match status" value="1"/>
</dbReference>
<keyword evidence="9 10" id="KW-0131">Cell cycle</keyword>
<keyword evidence="4 10" id="KW-1003">Cell membrane</keyword>
<dbReference type="InterPro" id="IPR004513">
    <property type="entry name" value="FtsX"/>
</dbReference>
<feature type="domain" description="ABC3 transporter permease C-terminal" evidence="12">
    <location>
        <begin position="164"/>
        <end position="298"/>
    </location>
</feature>
<keyword evidence="5 10" id="KW-0132">Cell division</keyword>
<evidence type="ECO:0000256" key="6">
    <source>
        <dbReference type="ARBA" id="ARBA00022692"/>
    </source>
</evidence>
<reference evidence="14 15" key="1">
    <citation type="journal article" date="2016" name="Nat. Commun.">
        <title>Thousands of microbial genomes shed light on interconnected biogeochemical processes in an aquifer system.</title>
        <authorList>
            <person name="Anantharaman K."/>
            <person name="Brown C.T."/>
            <person name="Hug L.A."/>
            <person name="Sharon I."/>
            <person name="Castelle C.J."/>
            <person name="Probst A.J."/>
            <person name="Thomas B.C."/>
            <person name="Singh A."/>
            <person name="Wilkins M.J."/>
            <person name="Karaoz U."/>
            <person name="Brodie E.L."/>
            <person name="Williams K.H."/>
            <person name="Hubbard S.S."/>
            <person name="Banfield J.F."/>
        </authorList>
    </citation>
    <scope>NUCLEOTIDE SEQUENCE [LARGE SCALE GENOMIC DNA]</scope>
</reference>
<evidence type="ECO:0000256" key="1">
    <source>
        <dbReference type="ARBA" id="ARBA00004651"/>
    </source>
</evidence>
<evidence type="ECO:0000259" key="12">
    <source>
        <dbReference type="Pfam" id="PF02687"/>
    </source>
</evidence>
<evidence type="ECO:0000313" key="14">
    <source>
        <dbReference type="EMBL" id="OGK18238.1"/>
    </source>
</evidence>
<comment type="caution">
    <text evidence="14">The sequence shown here is derived from an EMBL/GenBank/DDBJ whole genome shotgun (WGS) entry which is preliminary data.</text>
</comment>
<feature type="transmembrane region" description="Helical" evidence="11">
    <location>
        <begin position="268"/>
        <end position="292"/>
    </location>
</feature>
<evidence type="ECO:0000313" key="15">
    <source>
        <dbReference type="Proteomes" id="UP000177026"/>
    </source>
</evidence>
<name>A0A1F7GGZ4_9BACT</name>
<evidence type="ECO:0000256" key="2">
    <source>
        <dbReference type="ARBA" id="ARBA00007379"/>
    </source>
</evidence>
<protein>
    <recommendedName>
        <fullName evidence="3 10">Cell division protein FtsX</fullName>
    </recommendedName>
</protein>
<sequence>MKEIFTSIRRTPYQSLAAFMILFFTLFMSTAILIALSFLYGLLHYVETRPQVTVYFQTSVQENEIFKLRNNLMNTNKIESIKYVSKDDAYKIYKELNKENPLLLEMVSSDILPASLEIFAKNPTDLPEIANYLKKQSGVDEVNFQKDIVDKLLTLTDLLRKTTIIFFIFLIFLSILVLLTTTLFKIALKKDEIELMRLLGATNFYIKKPFLLESTFFGLTASLGSFLIILGLLFYLSSFLNTYLKGIPDLTLSLYVAQITVWPLNMTFLSLIFLVPLLFGLGIAIFSTLLAIQKYLKI</sequence>
<dbReference type="Pfam" id="PF02687">
    <property type="entry name" value="FtsX"/>
    <property type="match status" value="1"/>
</dbReference>
<dbReference type="Pfam" id="PF18075">
    <property type="entry name" value="FtsX_ECD"/>
    <property type="match status" value="1"/>
</dbReference>
<accession>A0A1F7GGZ4</accession>
<dbReference type="PIRSF" id="PIRSF003097">
    <property type="entry name" value="FtsX"/>
    <property type="match status" value="1"/>
</dbReference>
<feature type="domain" description="FtsX extracellular" evidence="13">
    <location>
        <begin position="51"/>
        <end position="142"/>
    </location>
</feature>
<evidence type="ECO:0000259" key="13">
    <source>
        <dbReference type="Pfam" id="PF18075"/>
    </source>
</evidence>
<feature type="transmembrane region" description="Helical" evidence="11">
    <location>
        <begin position="164"/>
        <end position="188"/>
    </location>
</feature>
<keyword evidence="6 11" id="KW-0812">Transmembrane</keyword>
<dbReference type="Gene3D" id="3.30.70.3040">
    <property type="match status" value="1"/>
</dbReference>
<evidence type="ECO:0000256" key="3">
    <source>
        <dbReference type="ARBA" id="ARBA00021907"/>
    </source>
</evidence>
<dbReference type="EMBL" id="MFZI01000072">
    <property type="protein sequence ID" value="OGK18238.1"/>
    <property type="molecule type" value="Genomic_DNA"/>
</dbReference>
<evidence type="ECO:0000256" key="8">
    <source>
        <dbReference type="ARBA" id="ARBA00023136"/>
    </source>
</evidence>
<dbReference type="Proteomes" id="UP000177026">
    <property type="component" value="Unassembled WGS sequence"/>
</dbReference>
<evidence type="ECO:0000256" key="5">
    <source>
        <dbReference type="ARBA" id="ARBA00022618"/>
    </source>
</evidence>
<evidence type="ECO:0000256" key="9">
    <source>
        <dbReference type="ARBA" id="ARBA00023306"/>
    </source>
</evidence>
<feature type="transmembrane region" description="Helical" evidence="11">
    <location>
        <begin position="209"/>
        <end position="236"/>
    </location>
</feature>
<comment type="subcellular location">
    <subcellularLocation>
        <location evidence="1">Cell membrane</location>
        <topology evidence="1">Multi-pass membrane protein</topology>
    </subcellularLocation>
</comment>
<dbReference type="GO" id="GO:0005886">
    <property type="term" value="C:plasma membrane"/>
    <property type="evidence" value="ECO:0007669"/>
    <property type="project" value="UniProtKB-SubCell"/>
</dbReference>